<dbReference type="InterPro" id="IPR021398">
    <property type="entry name" value="DUF3037"/>
</dbReference>
<organism evidence="1 2">
    <name type="scientific">Friedmanniella luteola</name>
    <dbReference type="NCBI Taxonomy" id="546871"/>
    <lineage>
        <taxon>Bacteria</taxon>
        <taxon>Bacillati</taxon>
        <taxon>Actinomycetota</taxon>
        <taxon>Actinomycetes</taxon>
        <taxon>Propionibacteriales</taxon>
        <taxon>Nocardioidaceae</taxon>
        <taxon>Friedmanniella</taxon>
    </lineage>
</organism>
<evidence type="ECO:0000313" key="2">
    <source>
        <dbReference type="Proteomes" id="UP000199092"/>
    </source>
</evidence>
<dbReference type="EMBL" id="LT629749">
    <property type="protein sequence ID" value="SDT12074.1"/>
    <property type="molecule type" value="Genomic_DNA"/>
</dbReference>
<accession>A0A1H1XS36</accession>
<dbReference type="STRING" id="546871.SAMN04488543_3086"/>
<gene>
    <name evidence="1" type="ORF">SAMN04488543_3086</name>
</gene>
<reference evidence="1 2" key="1">
    <citation type="submission" date="2016-10" db="EMBL/GenBank/DDBJ databases">
        <authorList>
            <person name="de Groot N.N."/>
        </authorList>
    </citation>
    <scope>NUCLEOTIDE SEQUENCE [LARGE SCALE GENOMIC DNA]</scope>
    <source>
        <strain evidence="1 2">DSM 21741</strain>
    </source>
</reference>
<dbReference type="RefSeq" id="WP_091417603.1">
    <property type="nucleotide sequence ID" value="NZ_LT629749.1"/>
</dbReference>
<dbReference type="OrthoDB" id="9803207at2"/>
<protein>
    <recommendedName>
        <fullName evidence="3">DUF3037 domain-containing protein</fullName>
    </recommendedName>
</protein>
<sequence>MSRHAFQYAVLRAVPRIDRGEFVNVGVILYCQGLDYLHASVVVDDVRLRALAEEVDLDAVRTSAEAVVTACRHPEGTAREGTGLAHTFGRLTAPRSTVVQPSPVHAGVTEDPAHTLGALLGKLVAPPAPR</sequence>
<dbReference type="Pfam" id="PF11236">
    <property type="entry name" value="DUF3037"/>
    <property type="match status" value="1"/>
</dbReference>
<dbReference type="AlphaFoldDB" id="A0A1H1XS36"/>
<dbReference type="Proteomes" id="UP000199092">
    <property type="component" value="Chromosome I"/>
</dbReference>
<evidence type="ECO:0000313" key="1">
    <source>
        <dbReference type="EMBL" id="SDT12074.1"/>
    </source>
</evidence>
<name>A0A1H1XS36_9ACTN</name>
<evidence type="ECO:0008006" key="3">
    <source>
        <dbReference type="Google" id="ProtNLM"/>
    </source>
</evidence>
<keyword evidence="2" id="KW-1185">Reference proteome</keyword>
<proteinExistence type="predicted"/>